<dbReference type="PANTHER" id="PTHR34501">
    <property type="entry name" value="PROTEIN YDDL-RELATED"/>
    <property type="match status" value="1"/>
</dbReference>
<keyword evidence="14" id="KW-1185">Reference proteome</keyword>
<keyword evidence="4" id="KW-1134">Transmembrane beta strand</keyword>
<dbReference type="InterPro" id="IPR023614">
    <property type="entry name" value="Porin_dom_sf"/>
</dbReference>
<dbReference type="PANTHER" id="PTHR34501:SF9">
    <property type="entry name" value="MAJOR OUTER MEMBRANE PROTEIN P.IA"/>
    <property type="match status" value="1"/>
</dbReference>
<keyword evidence="5" id="KW-0812">Transmembrane</keyword>
<dbReference type="Gene3D" id="2.40.160.10">
    <property type="entry name" value="Porin"/>
    <property type="match status" value="1"/>
</dbReference>
<dbReference type="GO" id="GO:0015288">
    <property type="term" value="F:porin activity"/>
    <property type="evidence" value="ECO:0007669"/>
    <property type="project" value="UniProtKB-KW"/>
</dbReference>
<evidence type="ECO:0000256" key="6">
    <source>
        <dbReference type="ARBA" id="ARBA00022729"/>
    </source>
</evidence>
<dbReference type="Proteomes" id="UP000255265">
    <property type="component" value="Unassembled WGS sequence"/>
</dbReference>
<accession>A0A370FBX4</accession>
<evidence type="ECO:0000256" key="7">
    <source>
        <dbReference type="ARBA" id="ARBA00023065"/>
    </source>
</evidence>
<dbReference type="RefSeq" id="WP_114804360.1">
    <property type="nucleotide sequence ID" value="NZ_QQAV01000011.1"/>
</dbReference>
<evidence type="ECO:0000256" key="9">
    <source>
        <dbReference type="ARBA" id="ARBA00023136"/>
    </source>
</evidence>
<evidence type="ECO:0000256" key="5">
    <source>
        <dbReference type="ARBA" id="ARBA00022692"/>
    </source>
</evidence>
<keyword evidence="6 11" id="KW-0732">Signal</keyword>
<keyword evidence="7" id="KW-0406">Ion transport</keyword>
<dbReference type="OrthoDB" id="6975458at2"/>
<evidence type="ECO:0000259" key="12">
    <source>
        <dbReference type="Pfam" id="PF13609"/>
    </source>
</evidence>
<gene>
    <name evidence="13" type="ORF">DFR41_111114</name>
</gene>
<protein>
    <submittedName>
        <fullName evidence="13">Putative porin</fullName>
    </submittedName>
</protein>
<proteinExistence type="predicted"/>
<comment type="subunit">
    <text evidence="2">Homotrimer.</text>
</comment>
<keyword evidence="9" id="KW-0472">Membrane</keyword>
<name>A0A370FBX4_9BURK</name>
<keyword evidence="8" id="KW-0626">Porin</keyword>
<dbReference type="SUPFAM" id="SSF56935">
    <property type="entry name" value="Porins"/>
    <property type="match status" value="1"/>
</dbReference>
<reference evidence="13 14" key="1">
    <citation type="submission" date="2018-07" db="EMBL/GenBank/DDBJ databases">
        <title>Genomic Encyclopedia of Type Strains, Phase IV (KMG-IV): sequencing the most valuable type-strain genomes for metagenomic binning, comparative biology and taxonomic classification.</title>
        <authorList>
            <person name="Goeker M."/>
        </authorList>
    </citation>
    <scope>NUCLEOTIDE SEQUENCE [LARGE SCALE GENOMIC DNA]</scope>
    <source>
        <strain evidence="13 14">DSM 21352</strain>
    </source>
</reference>
<dbReference type="GO" id="GO:0006811">
    <property type="term" value="P:monoatomic ion transport"/>
    <property type="evidence" value="ECO:0007669"/>
    <property type="project" value="UniProtKB-KW"/>
</dbReference>
<keyword evidence="10" id="KW-0998">Cell outer membrane</keyword>
<feature type="signal peptide" evidence="11">
    <location>
        <begin position="1"/>
        <end position="19"/>
    </location>
</feature>
<evidence type="ECO:0000256" key="2">
    <source>
        <dbReference type="ARBA" id="ARBA00011233"/>
    </source>
</evidence>
<dbReference type="EMBL" id="QQAV01000011">
    <property type="protein sequence ID" value="RDI20138.1"/>
    <property type="molecule type" value="Genomic_DNA"/>
</dbReference>
<dbReference type="InterPro" id="IPR050298">
    <property type="entry name" value="Gram-neg_bact_OMP"/>
</dbReference>
<feature type="chain" id="PRO_5016885347" evidence="11">
    <location>
        <begin position="20"/>
        <end position="415"/>
    </location>
</feature>
<evidence type="ECO:0000313" key="13">
    <source>
        <dbReference type="EMBL" id="RDI20138.1"/>
    </source>
</evidence>
<dbReference type="GO" id="GO:0009279">
    <property type="term" value="C:cell outer membrane"/>
    <property type="evidence" value="ECO:0007669"/>
    <property type="project" value="UniProtKB-SubCell"/>
</dbReference>
<evidence type="ECO:0000256" key="4">
    <source>
        <dbReference type="ARBA" id="ARBA00022452"/>
    </source>
</evidence>
<dbReference type="CDD" id="cd00342">
    <property type="entry name" value="gram_neg_porins"/>
    <property type="match status" value="1"/>
</dbReference>
<evidence type="ECO:0000256" key="8">
    <source>
        <dbReference type="ARBA" id="ARBA00023114"/>
    </source>
</evidence>
<dbReference type="Pfam" id="PF13609">
    <property type="entry name" value="Porin_4"/>
    <property type="match status" value="1"/>
</dbReference>
<dbReference type="InterPro" id="IPR033900">
    <property type="entry name" value="Gram_neg_porin_domain"/>
</dbReference>
<dbReference type="GO" id="GO:0046930">
    <property type="term" value="C:pore complex"/>
    <property type="evidence" value="ECO:0007669"/>
    <property type="project" value="UniProtKB-KW"/>
</dbReference>
<evidence type="ECO:0000313" key="14">
    <source>
        <dbReference type="Proteomes" id="UP000255265"/>
    </source>
</evidence>
<sequence>MKKSLAALAAMVVCGAASAQSTVTLFGVLDAAVSHTSNKGELVLTNPTLATLVNPSLALLPQSVEASRTELRNSGLSSSRLGFRGVEDLGNGLSASFWLEGALNNDDGTGAASGALNFQRRSTVSLAGSFGEVRLGRDNSPAKVNDDTFDPFGAVGVGGSLIASAYSHGRVSNALQYYLPAGLAGVYGNVMYGMAERASISPLGLNQRDSDEGRYAGARVGYANGPLDVALAYGQLDNVDGANKGKDTISVLTDRRFKDKIFSLGATWDFGVAKLFGEYSQRELDRELLARDYVAGVLTVRPTVKTQGYLLGVSVPVGAGIIRASYANVRYDNDSVALFQPEKREANKFALGYQHNLSKRTALYATVSRVTNKNGANVTVGGPAFVAPAIPAGLTGVGYQAKSSTGYEFGVRHSF</sequence>
<dbReference type="AlphaFoldDB" id="A0A370FBX4"/>
<comment type="subcellular location">
    <subcellularLocation>
        <location evidence="1">Cell outer membrane</location>
        <topology evidence="1">Multi-pass membrane protein</topology>
    </subcellularLocation>
</comment>
<comment type="caution">
    <text evidence="13">The sequence shown here is derived from an EMBL/GenBank/DDBJ whole genome shotgun (WGS) entry which is preliminary data.</text>
</comment>
<evidence type="ECO:0000256" key="11">
    <source>
        <dbReference type="SAM" id="SignalP"/>
    </source>
</evidence>
<evidence type="ECO:0000256" key="1">
    <source>
        <dbReference type="ARBA" id="ARBA00004571"/>
    </source>
</evidence>
<keyword evidence="3" id="KW-0813">Transport</keyword>
<evidence type="ECO:0000256" key="10">
    <source>
        <dbReference type="ARBA" id="ARBA00023237"/>
    </source>
</evidence>
<evidence type="ECO:0000256" key="3">
    <source>
        <dbReference type="ARBA" id="ARBA00022448"/>
    </source>
</evidence>
<feature type="domain" description="Porin" evidence="12">
    <location>
        <begin position="6"/>
        <end position="374"/>
    </location>
</feature>
<organism evidence="13 14">
    <name type="scientific">Pseudacidovorax intermedius</name>
    <dbReference type="NCBI Taxonomy" id="433924"/>
    <lineage>
        <taxon>Bacteria</taxon>
        <taxon>Pseudomonadati</taxon>
        <taxon>Pseudomonadota</taxon>
        <taxon>Betaproteobacteria</taxon>
        <taxon>Burkholderiales</taxon>
        <taxon>Comamonadaceae</taxon>
        <taxon>Pseudacidovorax</taxon>
    </lineage>
</organism>